<evidence type="ECO:0000313" key="5">
    <source>
        <dbReference type="EMBL" id="TCO61101.1"/>
    </source>
</evidence>
<comment type="caution">
    <text evidence="5">The sequence shown here is derived from an EMBL/GenBank/DDBJ whole genome shotgun (WGS) entry which is preliminary data.</text>
</comment>
<evidence type="ECO:0000256" key="3">
    <source>
        <dbReference type="ARBA" id="ARBA00022840"/>
    </source>
</evidence>
<dbReference type="EMBL" id="SLWS01000003">
    <property type="protein sequence ID" value="TCO61101.1"/>
    <property type="molecule type" value="Genomic_DNA"/>
</dbReference>
<proteinExistence type="predicted"/>
<keyword evidence="2" id="KW-0547">Nucleotide-binding</keyword>
<evidence type="ECO:0000259" key="4">
    <source>
        <dbReference type="Pfam" id="PF08352"/>
    </source>
</evidence>
<evidence type="ECO:0000256" key="2">
    <source>
        <dbReference type="ARBA" id="ARBA00022741"/>
    </source>
</evidence>
<dbReference type="Gene3D" id="3.40.50.300">
    <property type="entry name" value="P-loop containing nucleotide triphosphate hydrolases"/>
    <property type="match status" value="1"/>
</dbReference>
<keyword evidence="1" id="KW-0813">Transport</keyword>
<reference evidence="5 6" key="1">
    <citation type="submission" date="2019-03" db="EMBL/GenBank/DDBJ databases">
        <title>Genomic Encyclopedia of Type Strains, Phase IV (KMG-IV): sequencing the most valuable type-strain genomes for metagenomic binning, comparative biology and taxonomic classification.</title>
        <authorList>
            <person name="Goeker M."/>
        </authorList>
    </citation>
    <scope>NUCLEOTIDE SEQUENCE [LARGE SCALE GENOMIC DNA]</scope>
    <source>
        <strain evidence="5 6">DSM 45934</strain>
    </source>
</reference>
<dbReference type="NCBIfam" id="TIGR01727">
    <property type="entry name" value="oligo_HPY"/>
    <property type="match status" value="1"/>
</dbReference>
<keyword evidence="3 5" id="KW-0067">ATP-binding</keyword>
<dbReference type="PANTHER" id="PTHR43230:SF3">
    <property type="entry name" value="ABC-TYPE DIPEPTIDE_OLIGOPEPTIDE TRANSPORT SYSTEM, ATPASE COMPONENT"/>
    <property type="match status" value="1"/>
</dbReference>
<dbReference type="GO" id="GO:0015833">
    <property type="term" value="P:peptide transport"/>
    <property type="evidence" value="ECO:0007669"/>
    <property type="project" value="InterPro"/>
</dbReference>
<dbReference type="Pfam" id="PF08352">
    <property type="entry name" value="oligo_HPY"/>
    <property type="match status" value="1"/>
</dbReference>
<dbReference type="SUPFAM" id="SSF52540">
    <property type="entry name" value="P-loop containing nucleoside triphosphate hydrolases"/>
    <property type="match status" value="1"/>
</dbReference>
<keyword evidence="6" id="KW-1185">Reference proteome</keyword>
<dbReference type="InterPro" id="IPR013563">
    <property type="entry name" value="Oligopep_ABC_C"/>
</dbReference>
<dbReference type="AlphaFoldDB" id="A0A4R2JM16"/>
<dbReference type="Proteomes" id="UP000295680">
    <property type="component" value="Unassembled WGS sequence"/>
</dbReference>
<sequence>MVDASLRSMILQIMRTMRDEHGISFLYITHDLATAHQISDETFLMYQGHTVEHGVGTSVLTQPRHPYVQQLVASIPRIDMKWEGTITLPDNAASGHSAPVGCPFTARCPYRMDICTTTMPKLVQIGADDQQAACFQYEQQSVAHS</sequence>
<dbReference type="PANTHER" id="PTHR43230">
    <property type="entry name" value="ABC-TYPE DIPEPTIDE/OLIGOPEPTIDE TRANSPORT SYSTEM, ATPASE COMPONENT"/>
    <property type="match status" value="1"/>
</dbReference>
<accession>A0A4R2JM16</accession>
<dbReference type="InterPro" id="IPR027417">
    <property type="entry name" value="P-loop_NTPase"/>
</dbReference>
<protein>
    <submittedName>
        <fullName evidence="5">Oligopeptide/dipeptide ABC transporter ATP-binding protein</fullName>
    </submittedName>
</protein>
<evidence type="ECO:0000256" key="1">
    <source>
        <dbReference type="ARBA" id="ARBA00022448"/>
    </source>
</evidence>
<organism evidence="5 6">
    <name type="scientific">Actinocrispum wychmicini</name>
    <dbReference type="NCBI Taxonomy" id="1213861"/>
    <lineage>
        <taxon>Bacteria</taxon>
        <taxon>Bacillati</taxon>
        <taxon>Actinomycetota</taxon>
        <taxon>Actinomycetes</taxon>
        <taxon>Pseudonocardiales</taxon>
        <taxon>Pseudonocardiaceae</taxon>
        <taxon>Actinocrispum</taxon>
    </lineage>
</organism>
<feature type="domain" description="Oligopeptide/dipeptide ABC transporter C-terminal" evidence="4">
    <location>
        <begin position="51"/>
        <end position="115"/>
    </location>
</feature>
<gene>
    <name evidence="5" type="ORF">EV192_103685</name>
</gene>
<name>A0A4R2JM16_9PSEU</name>
<dbReference type="GO" id="GO:0005524">
    <property type="term" value="F:ATP binding"/>
    <property type="evidence" value="ECO:0007669"/>
    <property type="project" value="UniProtKB-KW"/>
</dbReference>
<evidence type="ECO:0000313" key="6">
    <source>
        <dbReference type="Proteomes" id="UP000295680"/>
    </source>
</evidence>